<dbReference type="GO" id="GO:0016740">
    <property type="term" value="F:transferase activity"/>
    <property type="evidence" value="ECO:0007669"/>
    <property type="project" value="UniProtKB-KW"/>
</dbReference>
<dbReference type="EC" id="2.5.1.94" evidence="5"/>
<dbReference type="Pfam" id="PF20257">
    <property type="entry name" value="SAM_HAT_C"/>
    <property type="match status" value="1"/>
</dbReference>
<feature type="domain" description="S-adenosyl-l-methionine hydroxide adenosyltransferase N-terminal" evidence="3">
    <location>
        <begin position="8"/>
        <end position="147"/>
    </location>
</feature>
<evidence type="ECO:0000313" key="6">
    <source>
        <dbReference type="Proteomes" id="UP000317318"/>
    </source>
</evidence>
<protein>
    <submittedName>
        <fullName evidence="5">Adenosyl-chloride synthase</fullName>
        <ecNumber evidence="5">2.5.1.94</ecNumber>
    </submittedName>
</protein>
<dbReference type="EMBL" id="CP036268">
    <property type="protein sequence ID" value="QDT38705.1"/>
    <property type="molecule type" value="Genomic_DNA"/>
</dbReference>
<dbReference type="AlphaFoldDB" id="A0A517R486"/>
<dbReference type="PANTHER" id="PTHR35092">
    <property type="entry name" value="CHLORINASE MJ1651"/>
    <property type="match status" value="1"/>
</dbReference>
<proteinExistence type="inferred from homology"/>
<dbReference type="Pfam" id="PF01887">
    <property type="entry name" value="SAM_HAT_N"/>
    <property type="match status" value="1"/>
</dbReference>
<keyword evidence="6" id="KW-1185">Reference proteome</keyword>
<dbReference type="KEGG" id="svp:Pan189_31010"/>
<dbReference type="InterPro" id="IPR002747">
    <property type="entry name" value="SAM_OH_AdoTrfase"/>
</dbReference>
<evidence type="ECO:0000256" key="2">
    <source>
        <dbReference type="ARBA" id="ARBA00024035"/>
    </source>
</evidence>
<dbReference type="Gene3D" id="3.40.50.10790">
    <property type="entry name" value="S-adenosyl-l-methionine hydroxide adenosyltransferase, N-terminal"/>
    <property type="match status" value="1"/>
</dbReference>
<dbReference type="Proteomes" id="UP000317318">
    <property type="component" value="Chromosome"/>
</dbReference>
<dbReference type="SUPFAM" id="SSF101852">
    <property type="entry name" value="Bacterial fluorinating enzyme, C-terminal domain"/>
    <property type="match status" value="1"/>
</dbReference>
<dbReference type="PIRSF" id="PIRSF006779">
    <property type="entry name" value="UCP006779"/>
    <property type="match status" value="1"/>
</dbReference>
<gene>
    <name evidence="5" type="primary">salL</name>
    <name evidence="5" type="ORF">Pan189_31010</name>
</gene>
<dbReference type="Gene3D" id="2.40.30.90">
    <property type="entry name" value="Bacterial fluorinating enzyme like"/>
    <property type="match status" value="1"/>
</dbReference>
<keyword evidence="1" id="KW-0949">S-adenosyl-L-methionine</keyword>
<accession>A0A517R486</accession>
<dbReference type="OrthoDB" id="9792195at2"/>
<dbReference type="InterPro" id="IPR023227">
    <property type="entry name" value="SAM_OH_AdoTrfase_C_sf"/>
</dbReference>
<dbReference type="PANTHER" id="PTHR35092:SF1">
    <property type="entry name" value="CHLORINASE MJ1651"/>
    <property type="match status" value="1"/>
</dbReference>
<evidence type="ECO:0000313" key="5">
    <source>
        <dbReference type="EMBL" id="QDT38705.1"/>
    </source>
</evidence>
<organism evidence="5 6">
    <name type="scientific">Stratiformator vulcanicus</name>
    <dbReference type="NCBI Taxonomy" id="2527980"/>
    <lineage>
        <taxon>Bacteria</taxon>
        <taxon>Pseudomonadati</taxon>
        <taxon>Planctomycetota</taxon>
        <taxon>Planctomycetia</taxon>
        <taxon>Planctomycetales</taxon>
        <taxon>Planctomycetaceae</taxon>
        <taxon>Stratiformator</taxon>
    </lineage>
</organism>
<evidence type="ECO:0000256" key="1">
    <source>
        <dbReference type="ARBA" id="ARBA00022691"/>
    </source>
</evidence>
<dbReference type="InterPro" id="IPR023228">
    <property type="entry name" value="SAM_OH_AdoTrfase_N_sf"/>
</dbReference>
<keyword evidence="5" id="KW-0808">Transferase</keyword>
<dbReference type="SUPFAM" id="SSF102522">
    <property type="entry name" value="Bacterial fluorinating enzyme, N-terminal domain"/>
    <property type="match status" value="1"/>
</dbReference>
<evidence type="ECO:0000259" key="3">
    <source>
        <dbReference type="Pfam" id="PF01887"/>
    </source>
</evidence>
<dbReference type="InterPro" id="IPR046469">
    <property type="entry name" value="SAM_HAT_N"/>
</dbReference>
<reference evidence="5 6" key="1">
    <citation type="submission" date="2019-02" db="EMBL/GenBank/DDBJ databases">
        <title>Deep-cultivation of Planctomycetes and their phenomic and genomic characterization uncovers novel biology.</title>
        <authorList>
            <person name="Wiegand S."/>
            <person name="Jogler M."/>
            <person name="Boedeker C."/>
            <person name="Pinto D."/>
            <person name="Vollmers J."/>
            <person name="Rivas-Marin E."/>
            <person name="Kohn T."/>
            <person name="Peeters S.H."/>
            <person name="Heuer A."/>
            <person name="Rast P."/>
            <person name="Oberbeckmann S."/>
            <person name="Bunk B."/>
            <person name="Jeske O."/>
            <person name="Meyerdierks A."/>
            <person name="Storesund J.E."/>
            <person name="Kallscheuer N."/>
            <person name="Luecker S."/>
            <person name="Lage O.M."/>
            <person name="Pohl T."/>
            <person name="Merkel B.J."/>
            <person name="Hornburger P."/>
            <person name="Mueller R.-W."/>
            <person name="Bruemmer F."/>
            <person name="Labrenz M."/>
            <person name="Spormann A.M."/>
            <person name="Op den Camp H."/>
            <person name="Overmann J."/>
            <person name="Amann R."/>
            <person name="Jetten M.S.M."/>
            <person name="Mascher T."/>
            <person name="Medema M.H."/>
            <person name="Devos D.P."/>
            <person name="Kaster A.-K."/>
            <person name="Ovreas L."/>
            <person name="Rohde M."/>
            <person name="Galperin M.Y."/>
            <person name="Jogler C."/>
        </authorList>
    </citation>
    <scope>NUCLEOTIDE SEQUENCE [LARGE SCALE GENOMIC DNA]</scope>
    <source>
        <strain evidence="5 6">Pan189</strain>
    </source>
</reference>
<name>A0A517R486_9PLAN</name>
<sequence length="277" mass="29816">MPTDRPIVTLMTDFGLRDTYVAQMKGVMTSQRPGVNIVDLTHAIPPQDIVAAAFQLDDAIDAFPPGTIHLVVVDPGVGTNRDILAVRSGGQFFVGPDNGIFSRILRRDQSAIVIAVDQSKFKRKAGSATFHGRDIMAPIAARLATFKREVSEVDLLQLGQPTRPMLLDATADIEPDLFENTEGRVIWCDHFGNLISNIKVGQRSDLPERADVSIGETEEIPVVRCYAETPRGSLLALIGSAGRLEVAVNGGNASERLNVGVGTSITLTCTPTEAADR</sequence>
<dbReference type="InterPro" id="IPR046470">
    <property type="entry name" value="SAM_HAT_C"/>
</dbReference>
<comment type="similarity">
    <text evidence="2">Belongs to the SAM hydrolase / SAM-dependent halogenase family.</text>
</comment>
<feature type="domain" description="S-adenosyl-l-methionine hydroxide adenosyltransferase C-terminal" evidence="4">
    <location>
        <begin position="183"/>
        <end position="265"/>
    </location>
</feature>
<evidence type="ECO:0000259" key="4">
    <source>
        <dbReference type="Pfam" id="PF20257"/>
    </source>
</evidence>